<keyword evidence="1" id="KW-0704">Schiff base</keyword>
<proteinExistence type="predicted"/>
<organism evidence="2">
    <name type="scientific">viral metagenome</name>
    <dbReference type="NCBI Taxonomy" id="1070528"/>
    <lineage>
        <taxon>unclassified sequences</taxon>
        <taxon>metagenomes</taxon>
        <taxon>organismal metagenomes</taxon>
    </lineage>
</organism>
<dbReference type="Gene3D" id="3.20.20.70">
    <property type="entry name" value="Aldolase class I"/>
    <property type="match status" value="1"/>
</dbReference>
<dbReference type="AlphaFoldDB" id="A0A6C0I422"/>
<dbReference type="InterPro" id="IPR001585">
    <property type="entry name" value="TAL/FSA"/>
</dbReference>
<sequence>MDNIELYYDGVDVKNNCGENIKGFTTNISFLKAAKISDYEAFIKDCLQYSSGRPISFQLYDDADDMIEKTAIKIQSFDTSIFVKIPVIKTNETYNADIIRKLHNQKIKINVTVFFYKGTD</sequence>
<dbReference type="InterPro" id="IPR013785">
    <property type="entry name" value="Aldolase_TIM"/>
</dbReference>
<dbReference type="GO" id="GO:0005975">
    <property type="term" value="P:carbohydrate metabolic process"/>
    <property type="evidence" value="ECO:0007669"/>
    <property type="project" value="InterPro"/>
</dbReference>
<dbReference type="EMBL" id="MN740095">
    <property type="protein sequence ID" value="QHT87644.1"/>
    <property type="molecule type" value="Genomic_DNA"/>
</dbReference>
<protein>
    <submittedName>
        <fullName evidence="2">Uncharacterized protein</fullName>
    </submittedName>
</protein>
<name>A0A6C0I422_9ZZZZ</name>
<accession>A0A6C0I422</accession>
<dbReference type="SUPFAM" id="SSF51569">
    <property type="entry name" value="Aldolase"/>
    <property type="match status" value="1"/>
</dbReference>
<evidence type="ECO:0000256" key="1">
    <source>
        <dbReference type="ARBA" id="ARBA00023270"/>
    </source>
</evidence>
<reference evidence="2" key="1">
    <citation type="journal article" date="2020" name="Nature">
        <title>Giant virus diversity and host interactions through global metagenomics.</title>
        <authorList>
            <person name="Schulz F."/>
            <person name="Roux S."/>
            <person name="Paez-Espino D."/>
            <person name="Jungbluth S."/>
            <person name="Walsh D.A."/>
            <person name="Denef V.J."/>
            <person name="McMahon K.D."/>
            <person name="Konstantinidis K.T."/>
            <person name="Eloe-Fadrosh E.A."/>
            <person name="Kyrpides N.C."/>
            <person name="Woyke T."/>
        </authorList>
    </citation>
    <scope>NUCLEOTIDE SEQUENCE</scope>
    <source>
        <strain evidence="2">GVMAG-M-3300023184-190</strain>
    </source>
</reference>
<evidence type="ECO:0000313" key="2">
    <source>
        <dbReference type="EMBL" id="QHT87644.1"/>
    </source>
</evidence>
<dbReference type="Pfam" id="PF00923">
    <property type="entry name" value="TAL_FSA"/>
    <property type="match status" value="1"/>
</dbReference>